<keyword evidence="2" id="KW-0812">Transmembrane</keyword>
<dbReference type="VEuPathDB" id="TriTrypDB:TM35_000372130"/>
<keyword evidence="5" id="KW-1185">Reference proteome</keyword>
<reference evidence="4 5" key="1">
    <citation type="submission" date="2017-03" db="EMBL/GenBank/DDBJ databases">
        <title>An alternative strategy for trypanosome survival in the mammalian bloodstream revealed through genome and transcriptome analysis of the ubiquitous bovine parasite Trypanosoma (Megatrypanum) theileri.</title>
        <authorList>
            <person name="Kelly S."/>
            <person name="Ivens A."/>
            <person name="Mott A."/>
            <person name="O'Neill E."/>
            <person name="Emms D."/>
            <person name="Macleod O."/>
            <person name="Voorheis P."/>
            <person name="Matthews J."/>
            <person name="Matthews K."/>
            <person name="Carrington M."/>
        </authorList>
    </citation>
    <scope>NUCLEOTIDE SEQUENCE [LARGE SCALE GENOMIC DNA]</scope>
    <source>
        <strain evidence="4">Edinburgh</strain>
    </source>
</reference>
<dbReference type="GeneID" id="39989293"/>
<comment type="caution">
    <text evidence="4">The sequence shown here is derived from an EMBL/GenBank/DDBJ whole genome shotgun (WGS) entry which is preliminary data.</text>
</comment>
<feature type="region of interest" description="Disordered" evidence="1">
    <location>
        <begin position="280"/>
        <end position="301"/>
    </location>
</feature>
<feature type="chain" id="PRO_5013027024" evidence="3">
    <location>
        <begin position="28"/>
        <end position="456"/>
    </location>
</feature>
<dbReference type="Proteomes" id="UP000192257">
    <property type="component" value="Unassembled WGS sequence"/>
</dbReference>
<feature type="compositionally biased region" description="Basic and acidic residues" evidence="1">
    <location>
        <begin position="341"/>
        <end position="418"/>
    </location>
</feature>
<dbReference type="EMBL" id="NBCO01000037">
    <property type="protein sequence ID" value="ORC85240.1"/>
    <property type="molecule type" value="Genomic_DNA"/>
</dbReference>
<dbReference type="RefSeq" id="XP_028879306.1">
    <property type="nucleotide sequence ID" value="XM_029029513.1"/>
</dbReference>
<name>A0A1X0NM88_9TRYP</name>
<evidence type="ECO:0000256" key="3">
    <source>
        <dbReference type="SAM" id="SignalP"/>
    </source>
</evidence>
<keyword evidence="2" id="KW-0472">Membrane</keyword>
<gene>
    <name evidence="4" type="ORF">TM35_000372130</name>
</gene>
<accession>A0A1X0NM88</accession>
<dbReference type="STRING" id="67003.A0A1X0NM88"/>
<evidence type="ECO:0000256" key="1">
    <source>
        <dbReference type="SAM" id="MobiDB-lite"/>
    </source>
</evidence>
<keyword evidence="3" id="KW-0732">Signal</keyword>
<protein>
    <submittedName>
        <fullName evidence="4">Excalibur domain-containing protein</fullName>
    </submittedName>
</protein>
<proteinExistence type="predicted"/>
<feature type="transmembrane region" description="Helical" evidence="2">
    <location>
        <begin position="431"/>
        <end position="455"/>
    </location>
</feature>
<dbReference type="AlphaFoldDB" id="A0A1X0NM88"/>
<feature type="signal peptide" evidence="3">
    <location>
        <begin position="1"/>
        <end position="27"/>
    </location>
</feature>
<organism evidence="4 5">
    <name type="scientific">Trypanosoma theileri</name>
    <dbReference type="NCBI Taxonomy" id="67003"/>
    <lineage>
        <taxon>Eukaryota</taxon>
        <taxon>Discoba</taxon>
        <taxon>Euglenozoa</taxon>
        <taxon>Kinetoplastea</taxon>
        <taxon>Metakinetoplastina</taxon>
        <taxon>Trypanosomatida</taxon>
        <taxon>Trypanosomatidae</taxon>
        <taxon>Trypanosoma</taxon>
    </lineage>
</organism>
<evidence type="ECO:0000313" key="4">
    <source>
        <dbReference type="EMBL" id="ORC85240.1"/>
    </source>
</evidence>
<keyword evidence="2" id="KW-1133">Transmembrane helix</keyword>
<feature type="region of interest" description="Disordered" evidence="1">
    <location>
        <begin position="341"/>
        <end position="429"/>
    </location>
</feature>
<sequence length="456" mass="51991">MTTMSIQLRRVVFLLVLLQCCVCVACAEETSSTEPTGECEDQDEIKRAERSLGGIIDPSTKALGEAQDCLTIWKKDVGACNANYEDIESAVNATILIFKILDGKPVEGFKPSKVDGERCGEQKVKDYAANLGKMVEKVNAAIRNMPELYKKATEKAAVCVNFQRELDHLFGRLTGARVGYFPLVSHKSNVGCMTRERILYIENLNKTYEGMKAVSDGLKEVQGRTQLCRMNSEGESPKFMKRIGEFRGRCQNVFRDEVRVEDEPDVKFNLTEVFKINGSLPNISRDDKKPGENNVRPGTYERVRKDVINRVKGDLEVAKQKRIAEERKRADEEKVRRIAEEKEKRNAEEKARREREEQERLEAERVRKDREDQERLDAEKTRKAREEQERLDAEKTRKAREEQERSAMEKARQEAREKAKQKKKVDGSSPALVHGPLLLLLLCVMGCTLVCGSVFP</sequence>
<evidence type="ECO:0000313" key="5">
    <source>
        <dbReference type="Proteomes" id="UP000192257"/>
    </source>
</evidence>
<evidence type="ECO:0000256" key="2">
    <source>
        <dbReference type="SAM" id="Phobius"/>
    </source>
</evidence>